<dbReference type="AlphaFoldDB" id="A0A4T2C954"/>
<proteinExistence type="predicted"/>
<comment type="caution">
    <text evidence="7">The sequence shown here is derived from an EMBL/GenBank/DDBJ whole genome shotgun (WGS) entry which is preliminary data.</text>
</comment>
<feature type="transmembrane region" description="Helical" evidence="5">
    <location>
        <begin position="59"/>
        <end position="83"/>
    </location>
</feature>
<evidence type="ECO:0000256" key="4">
    <source>
        <dbReference type="ARBA" id="ARBA00023136"/>
    </source>
</evidence>
<feature type="domain" description="Major facilitator superfamily (MFS) profile" evidence="6">
    <location>
        <begin position="25"/>
        <end position="411"/>
    </location>
</feature>
<feature type="transmembrane region" description="Helical" evidence="5">
    <location>
        <begin position="158"/>
        <end position="179"/>
    </location>
</feature>
<evidence type="ECO:0000259" key="6">
    <source>
        <dbReference type="PROSITE" id="PS50850"/>
    </source>
</evidence>
<feature type="transmembrane region" description="Helical" evidence="5">
    <location>
        <begin position="227"/>
        <end position="248"/>
    </location>
</feature>
<dbReference type="InterPro" id="IPR036259">
    <property type="entry name" value="MFS_trans_sf"/>
</dbReference>
<evidence type="ECO:0000256" key="1">
    <source>
        <dbReference type="ARBA" id="ARBA00004651"/>
    </source>
</evidence>
<dbReference type="GO" id="GO:0005886">
    <property type="term" value="C:plasma membrane"/>
    <property type="evidence" value="ECO:0007669"/>
    <property type="project" value="UniProtKB-SubCell"/>
</dbReference>
<feature type="transmembrane region" description="Helical" evidence="5">
    <location>
        <begin position="385"/>
        <end position="406"/>
    </location>
</feature>
<dbReference type="InterPro" id="IPR020846">
    <property type="entry name" value="MFS_dom"/>
</dbReference>
<protein>
    <submittedName>
        <fullName evidence="7">MFS transporter</fullName>
    </submittedName>
</protein>
<dbReference type="PANTHER" id="PTHR23514">
    <property type="entry name" value="BYPASS OF STOP CODON PROTEIN 6"/>
    <property type="match status" value="1"/>
</dbReference>
<feature type="transmembrane region" description="Helical" evidence="5">
    <location>
        <begin position="185"/>
        <end position="207"/>
    </location>
</feature>
<organism evidence="7 8">
    <name type="scientific">Subtercola vilae</name>
    <dbReference type="NCBI Taxonomy" id="2056433"/>
    <lineage>
        <taxon>Bacteria</taxon>
        <taxon>Bacillati</taxon>
        <taxon>Actinomycetota</taxon>
        <taxon>Actinomycetes</taxon>
        <taxon>Micrococcales</taxon>
        <taxon>Microbacteriaceae</taxon>
        <taxon>Subtercola</taxon>
    </lineage>
</organism>
<sequence length="416" mass="42373">MTHPTDTGSSPVVPGAPVAPNLTAWRNAVFVVFTLSGLTLASWISRLPAVRDQLHLDTAAVGLLILCLSAGSVVGLVAAPLILNRIGARRGILFALCVSGLSLAGVGLSATLLPSPGLAMLFLAVLGLANGALDVMMNLEGAGAERAIGRTLLPLMHAFFSLGTVVGAGLGAAASALGIPVSVHLLVVAVLILLVAVVVVRYLPAVVESDEPLAPALPLKARIRESLAVWADVRLLLIGLILLGMAFAEGSANDWVAIATIDGHGQDNTTGAIMFGVFVTAMTVGRVAGGPVLDRLGRVPVLRWSALIGAIGVLLFILSPSLPMAFVGAGLWGIGASLGFPVGISAAADDPQKAAARVSAVAIIGYVAFLAGPPLLGFLGQHFGILNALYVVLALLILAALATPAARERTGKFSRR</sequence>
<feature type="transmembrane region" description="Helical" evidence="5">
    <location>
        <begin position="301"/>
        <end position="318"/>
    </location>
</feature>
<feature type="transmembrane region" description="Helical" evidence="5">
    <location>
        <begin position="118"/>
        <end position="137"/>
    </location>
</feature>
<reference evidence="7 8" key="1">
    <citation type="journal article" date="2019" name="Microorganisms">
        <title>Systematic Affiliation and Genome Analysis of Subtercola vilae DB165(T) with Particular Emphasis on Cold Adaptation of an Isolate from a High-Altitude Cold Volcano Lake.</title>
        <authorList>
            <person name="Villalobos A.S."/>
            <person name="Wiese J."/>
            <person name="Imhoff J.F."/>
            <person name="Dorador C."/>
            <person name="Keller A."/>
            <person name="Hentschel U."/>
        </authorList>
    </citation>
    <scope>NUCLEOTIDE SEQUENCE [LARGE SCALE GENOMIC DNA]</scope>
    <source>
        <strain evidence="7 8">DB165</strain>
    </source>
</reference>
<dbReference type="SUPFAM" id="SSF103473">
    <property type="entry name" value="MFS general substrate transporter"/>
    <property type="match status" value="1"/>
</dbReference>
<keyword evidence="2 5" id="KW-0812">Transmembrane</keyword>
<feature type="transmembrane region" description="Helical" evidence="5">
    <location>
        <begin position="92"/>
        <end position="112"/>
    </location>
</feature>
<dbReference type="EMBL" id="QYRT01000001">
    <property type="protein sequence ID" value="TIH40995.1"/>
    <property type="molecule type" value="Genomic_DNA"/>
</dbReference>
<dbReference type="Proteomes" id="UP000306192">
    <property type="component" value="Unassembled WGS sequence"/>
</dbReference>
<dbReference type="PROSITE" id="PS50850">
    <property type="entry name" value="MFS"/>
    <property type="match status" value="1"/>
</dbReference>
<feature type="transmembrane region" description="Helical" evidence="5">
    <location>
        <begin position="268"/>
        <end position="289"/>
    </location>
</feature>
<evidence type="ECO:0000256" key="3">
    <source>
        <dbReference type="ARBA" id="ARBA00022989"/>
    </source>
</evidence>
<dbReference type="InterPro" id="IPR011701">
    <property type="entry name" value="MFS"/>
</dbReference>
<comment type="subcellular location">
    <subcellularLocation>
        <location evidence="1">Cell membrane</location>
        <topology evidence="1">Multi-pass membrane protein</topology>
    </subcellularLocation>
</comment>
<evidence type="ECO:0000313" key="8">
    <source>
        <dbReference type="Proteomes" id="UP000306192"/>
    </source>
</evidence>
<feature type="transmembrane region" description="Helical" evidence="5">
    <location>
        <begin position="324"/>
        <end position="348"/>
    </location>
</feature>
<evidence type="ECO:0000256" key="5">
    <source>
        <dbReference type="SAM" id="Phobius"/>
    </source>
</evidence>
<dbReference type="InterPro" id="IPR051788">
    <property type="entry name" value="MFS_Transporter"/>
</dbReference>
<keyword evidence="4 5" id="KW-0472">Membrane</keyword>
<feature type="transmembrane region" description="Helical" evidence="5">
    <location>
        <begin position="360"/>
        <end position="379"/>
    </location>
</feature>
<evidence type="ECO:0000256" key="2">
    <source>
        <dbReference type="ARBA" id="ARBA00022692"/>
    </source>
</evidence>
<feature type="transmembrane region" description="Helical" evidence="5">
    <location>
        <begin position="28"/>
        <end position="47"/>
    </location>
</feature>
<dbReference type="GO" id="GO:0022857">
    <property type="term" value="F:transmembrane transporter activity"/>
    <property type="evidence" value="ECO:0007669"/>
    <property type="project" value="InterPro"/>
</dbReference>
<dbReference type="Gene3D" id="1.20.1250.20">
    <property type="entry name" value="MFS general substrate transporter like domains"/>
    <property type="match status" value="2"/>
</dbReference>
<evidence type="ECO:0000313" key="7">
    <source>
        <dbReference type="EMBL" id="TIH40995.1"/>
    </source>
</evidence>
<name>A0A4T2C954_9MICO</name>
<keyword evidence="8" id="KW-1185">Reference proteome</keyword>
<gene>
    <name evidence="7" type="ORF">D4765_00015</name>
</gene>
<keyword evidence="3 5" id="KW-1133">Transmembrane helix</keyword>
<dbReference type="Pfam" id="PF07690">
    <property type="entry name" value="MFS_1"/>
    <property type="match status" value="1"/>
</dbReference>
<accession>A0A4T2C954</accession>
<dbReference type="CDD" id="cd17393">
    <property type="entry name" value="MFS_MosC_like"/>
    <property type="match status" value="1"/>
</dbReference>
<dbReference type="RefSeq" id="WP_136640170.1">
    <property type="nucleotide sequence ID" value="NZ_QYRT01000001.1"/>
</dbReference>
<dbReference type="OrthoDB" id="9809599at2"/>
<dbReference type="PANTHER" id="PTHR23514:SF13">
    <property type="entry name" value="INNER MEMBRANE PROTEIN YBJJ"/>
    <property type="match status" value="1"/>
</dbReference>